<evidence type="ECO:0000313" key="2">
    <source>
        <dbReference type="EMBL" id="CAE7059459.1"/>
    </source>
</evidence>
<proteinExistence type="predicted"/>
<dbReference type="SUPFAM" id="SSF53335">
    <property type="entry name" value="S-adenosyl-L-methionine-dependent methyltransferases"/>
    <property type="match status" value="1"/>
</dbReference>
<feature type="non-terminal residue" evidence="2">
    <location>
        <position position="1"/>
    </location>
</feature>
<feature type="compositionally biased region" description="Polar residues" evidence="1">
    <location>
        <begin position="260"/>
        <end position="271"/>
    </location>
</feature>
<dbReference type="Pfam" id="PF10294">
    <property type="entry name" value="Methyltransf_16"/>
    <property type="match status" value="1"/>
</dbReference>
<name>A0A8H3DX35_9AGAM</name>
<feature type="region of interest" description="Disordered" evidence="1">
    <location>
        <begin position="359"/>
        <end position="392"/>
    </location>
</feature>
<dbReference type="InterPro" id="IPR029063">
    <property type="entry name" value="SAM-dependent_MTases_sf"/>
</dbReference>
<reference evidence="2" key="1">
    <citation type="submission" date="2021-01" db="EMBL/GenBank/DDBJ databases">
        <authorList>
            <person name="Kaushik A."/>
        </authorList>
    </citation>
    <scope>NUCLEOTIDE SEQUENCE</scope>
    <source>
        <strain evidence="2">AG5</strain>
    </source>
</reference>
<dbReference type="PANTHER" id="PTHR14614">
    <property type="entry name" value="HEPATOCELLULAR CARCINOMA-ASSOCIATED ANTIGEN"/>
    <property type="match status" value="1"/>
</dbReference>
<protein>
    <submittedName>
        <fullName evidence="2">Uncharacterized protein</fullName>
    </submittedName>
</protein>
<feature type="compositionally biased region" description="Polar residues" evidence="1">
    <location>
        <begin position="279"/>
        <end position="304"/>
    </location>
</feature>
<feature type="compositionally biased region" description="Polar residues" evidence="1">
    <location>
        <begin position="311"/>
        <end position="334"/>
    </location>
</feature>
<comment type="caution">
    <text evidence="2">The sequence shown here is derived from an EMBL/GenBank/DDBJ whole genome shotgun (WGS) entry which is preliminary data.</text>
</comment>
<organism evidence="2 3">
    <name type="scientific">Rhizoctonia solani</name>
    <dbReference type="NCBI Taxonomy" id="456999"/>
    <lineage>
        <taxon>Eukaryota</taxon>
        <taxon>Fungi</taxon>
        <taxon>Dikarya</taxon>
        <taxon>Basidiomycota</taxon>
        <taxon>Agaricomycotina</taxon>
        <taxon>Agaricomycetes</taxon>
        <taxon>Cantharellales</taxon>
        <taxon>Ceratobasidiaceae</taxon>
        <taxon>Rhizoctonia</taxon>
    </lineage>
</organism>
<evidence type="ECO:0000313" key="3">
    <source>
        <dbReference type="Proteomes" id="UP000663827"/>
    </source>
</evidence>
<dbReference type="InterPro" id="IPR019410">
    <property type="entry name" value="Methyltransf_16"/>
</dbReference>
<sequence length="718" mass="76621">TIYLPKVRGTASVDEDAESVQSDDFERSFAIRWLTGFIARGEEWTELYTDEKNLDHEAPVPTPDSSIGKFQTEFLDDTYVARTTALDRAAALLGACAGTSASGTISRELKFATSPSCLDGPDSPITISLQDESISTGDHTAVGLQTWGSACILAERIARDPIAFGLPSTASNSLSEPKGARILELGAGTGLLSLLAGKLVERAGKDNSNYTIIATDYHSAVLDNLRANVQSNFSDSDAKSGPLVDVRPLDWSLYLTGKPTTDLSRAPSTAHTPIVGTPVSGSGQNATESNTLSIPPGAQGTSIGPSPVPQTPSFSIESSISTPATSHSPQTPQTPRIARSPPTNLARALFSRLVARGLKFEMPGGPPGIEQSNQPDSFPGSPNQENDPCAHNFDSAPMTINFDPLDSDAPMIETNNAPSRVSNPLLPLDASRSELLCANIQDGTDHARSNRLVPCLDEINAPHCLDTKITILNTGEDHPANSHVPVPYVEVDSIGDADRSTLFGAVNKVVCLENDSAVGTETPPLKIAEHTDGPVQEAPQMASPIISSTHPLGEMRAISAIDYEPKIDTTVKAHPKLVHGNEDNADPSNLTSNDTGRKTNRKTPADPSFDQPFDVILGADIVYELSHITLVRGVVERLLRKPSDKPGCPPAYFHLIMPLRPTHADEANSVDMAFPRAEDVRASEDEVLAIIKAETYARSAGVGRADEVQYVHYCVGWV</sequence>
<feature type="region of interest" description="Disordered" evidence="1">
    <location>
        <begin position="260"/>
        <end position="342"/>
    </location>
</feature>
<dbReference type="AlphaFoldDB" id="A0A8H3DX35"/>
<accession>A0A8H3DX35</accession>
<dbReference type="Gene3D" id="3.40.50.150">
    <property type="entry name" value="Vaccinia Virus protein VP39"/>
    <property type="match status" value="1"/>
</dbReference>
<gene>
    <name evidence="2" type="ORF">RDB_LOCUS6850</name>
</gene>
<dbReference type="Proteomes" id="UP000663827">
    <property type="component" value="Unassembled WGS sequence"/>
</dbReference>
<feature type="region of interest" description="Disordered" evidence="1">
    <location>
        <begin position="577"/>
        <end position="609"/>
    </location>
</feature>
<dbReference type="GO" id="GO:0008757">
    <property type="term" value="F:S-adenosylmethionine-dependent methyltransferase activity"/>
    <property type="evidence" value="ECO:0007669"/>
    <property type="project" value="UniProtKB-ARBA"/>
</dbReference>
<dbReference type="EMBL" id="CAJNJQ010000147">
    <property type="protein sequence ID" value="CAE7059459.1"/>
    <property type="molecule type" value="Genomic_DNA"/>
</dbReference>
<feature type="compositionally biased region" description="Polar residues" evidence="1">
    <location>
        <begin position="370"/>
        <end position="386"/>
    </location>
</feature>
<evidence type="ECO:0000256" key="1">
    <source>
        <dbReference type="SAM" id="MobiDB-lite"/>
    </source>
</evidence>